<name>A0A2T3NZ06_9GAMM</name>
<comment type="caution">
    <text evidence="9">The sequence shown here is derived from an EMBL/GenBank/DDBJ whole genome shotgun (WGS) entry which is preliminary data.</text>
</comment>
<evidence type="ECO:0000256" key="4">
    <source>
        <dbReference type="ARBA" id="ARBA00022692"/>
    </source>
</evidence>
<accession>A0A2T3NZ06</accession>
<reference evidence="9 10" key="1">
    <citation type="submission" date="2018-01" db="EMBL/GenBank/DDBJ databases">
        <title>Whole genome sequencing of Histamine producing bacteria.</title>
        <authorList>
            <person name="Butler K."/>
        </authorList>
    </citation>
    <scope>NUCLEOTIDE SEQUENCE [LARGE SCALE GENOMIC DNA]</scope>
    <source>
        <strain evidence="9 10">DSM 100436</strain>
    </source>
</reference>
<dbReference type="AlphaFoldDB" id="A0A2T3NZ06"/>
<feature type="transmembrane region" description="Helical" evidence="7">
    <location>
        <begin position="284"/>
        <end position="303"/>
    </location>
</feature>
<evidence type="ECO:0000313" key="9">
    <source>
        <dbReference type="EMBL" id="PSW21470.1"/>
    </source>
</evidence>
<sequence>MNKDRIASFEWGRLIALLAVIIIHAKPFMNAPIIDELPWVGLLLNQLGRFAVPLFFILAGYFIMPKLSEMALPTLKRYSLPLLKVWLAWSIIYLAMPFNLMKFYTEGYLAERSGYWNFLLSNPLNTLFEGGMVHLWYIPGLICGLAVIALCCALKQQKLILPVAVALYVYGLMAGSYQPIFGIEAPVFTRNGPFLSTLMIAIGFMARKHNYKLPFVIAALLAIGGMGLHLLEGLFLLKQHGTAYNINDFLMGTPLWAAGIFFMLADKPDFGRSPALFKLSKDILGIYLVHLLIIIYTLNTFRILGFSGYVADISVIAIVCVVSYVIVKLIDKTPLKNVLLR</sequence>
<dbReference type="GO" id="GO:0009246">
    <property type="term" value="P:enterobacterial common antigen biosynthetic process"/>
    <property type="evidence" value="ECO:0007669"/>
    <property type="project" value="TreeGrafter"/>
</dbReference>
<keyword evidence="4 7" id="KW-0812">Transmembrane</keyword>
<gene>
    <name evidence="9" type="ORF">C9I98_05950</name>
</gene>
<evidence type="ECO:0000256" key="5">
    <source>
        <dbReference type="ARBA" id="ARBA00022989"/>
    </source>
</evidence>
<dbReference type="GO" id="GO:0016413">
    <property type="term" value="F:O-acetyltransferase activity"/>
    <property type="evidence" value="ECO:0007669"/>
    <property type="project" value="TreeGrafter"/>
</dbReference>
<feature type="transmembrane region" description="Helical" evidence="7">
    <location>
        <begin position="243"/>
        <end position="264"/>
    </location>
</feature>
<feature type="transmembrane region" description="Helical" evidence="7">
    <location>
        <begin position="134"/>
        <end position="152"/>
    </location>
</feature>
<keyword evidence="5 7" id="KW-1133">Transmembrane helix</keyword>
<keyword evidence="10" id="KW-1185">Reference proteome</keyword>
<keyword evidence="3" id="KW-1003">Cell membrane</keyword>
<dbReference type="Proteomes" id="UP000241771">
    <property type="component" value="Unassembled WGS sequence"/>
</dbReference>
<dbReference type="Pfam" id="PF01757">
    <property type="entry name" value="Acyl_transf_3"/>
    <property type="match status" value="1"/>
</dbReference>
<feature type="transmembrane region" description="Helical" evidence="7">
    <location>
        <begin position="309"/>
        <end position="327"/>
    </location>
</feature>
<evidence type="ECO:0000256" key="3">
    <source>
        <dbReference type="ARBA" id="ARBA00022475"/>
    </source>
</evidence>
<feature type="transmembrane region" description="Helical" evidence="7">
    <location>
        <begin position="159"/>
        <end position="181"/>
    </location>
</feature>
<evidence type="ECO:0000256" key="1">
    <source>
        <dbReference type="ARBA" id="ARBA00004651"/>
    </source>
</evidence>
<protein>
    <submittedName>
        <fullName evidence="9">Fucose 4-O-acetylase</fullName>
    </submittedName>
</protein>
<dbReference type="InterPro" id="IPR002656">
    <property type="entry name" value="Acyl_transf_3_dom"/>
</dbReference>
<dbReference type="OrthoDB" id="1072135at2"/>
<feature type="domain" description="Acyltransferase 3" evidence="8">
    <location>
        <begin position="7"/>
        <end position="326"/>
    </location>
</feature>
<comment type="subcellular location">
    <subcellularLocation>
        <location evidence="1">Cell membrane</location>
        <topology evidence="1">Multi-pass membrane protein</topology>
    </subcellularLocation>
</comment>
<feature type="transmembrane region" description="Helical" evidence="7">
    <location>
        <begin position="46"/>
        <end position="64"/>
    </location>
</feature>
<evidence type="ECO:0000256" key="6">
    <source>
        <dbReference type="ARBA" id="ARBA00023136"/>
    </source>
</evidence>
<proteinExistence type="inferred from homology"/>
<organism evidence="9 10">
    <name type="scientific">Photobacterium sanctipauli</name>
    <dbReference type="NCBI Taxonomy" id="1342794"/>
    <lineage>
        <taxon>Bacteria</taxon>
        <taxon>Pseudomonadati</taxon>
        <taxon>Pseudomonadota</taxon>
        <taxon>Gammaproteobacteria</taxon>
        <taxon>Vibrionales</taxon>
        <taxon>Vibrionaceae</taxon>
        <taxon>Photobacterium</taxon>
    </lineage>
</organism>
<dbReference type="GO" id="GO:0005886">
    <property type="term" value="C:plasma membrane"/>
    <property type="evidence" value="ECO:0007669"/>
    <property type="project" value="UniProtKB-SubCell"/>
</dbReference>
<evidence type="ECO:0000256" key="2">
    <source>
        <dbReference type="ARBA" id="ARBA00007400"/>
    </source>
</evidence>
<comment type="similarity">
    <text evidence="2">Belongs to the acyltransferase 3 family.</text>
</comment>
<keyword evidence="6 7" id="KW-0472">Membrane</keyword>
<evidence type="ECO:0000313" key="10">
    <source>
        <dbReference type="Proteomes" id="UP000241771"/>
    </source>
</evidence>
<dbReference type="PANTHER" id="PTHR40074:SF2">
    <property type="entry name" value="O-ACETYLTRANSFERASE WECH"/>
    <property type="match status" value="1"/>
</dbReference>
<evidence type="ECO:0000259" key="8">
    <source>
        <dbReference type="Pfam" id="PF01757"/>
    </source>
</evidence>
<evidence type="ECO:0000256" key="7">
    <source>
        <dbReference type="SAM" id="Phobius"/>
    </source>
</evidence>
<dbReference type="PANTHER" id="PTHR40074">
    <property type="entry name" value="O-ACETYLTRANSFERASE WECH"/>
    <property type="match status" value="1"/>
</dbReference>
<dbReference type="RefSeq" id="WP_036820994.1">
    <property type="nucleotide sequence ID" value="NZ_JGVO01000307.1"/>
</dbReference>
<dbReference type="EMBL" id="PYMA01000002">
    <property type="protein sequence ID" value="PSW21470.1"/>
    <property type="molecule type" value="Genomic_DNA"/>
</dbReference>
<feature type="transmembrane region" description="Helical" evidence="7">
    <location>
        <begin position="85"/>
        <end position="104"/>
    </location>
</feature>
<feature type="transmembrane region" description="Helical" evidence="7">
    <location>
        <begin position="12"/>
        <end position="34"/>
    </location>
</feature>
<feature type="transmembrane region" description="Helical" evidence="7">
    <location>
        <begin position="213"/>
        <end position="231"/>
    </location>
</feature>